<name>A0A3N0ASY4_9ACTN</name>
<dbReference type="Proteomes" id="UP000278327">
    <property type="component" value="Unassembled WGS sequence"/>
</dbReference>
<evidence type="ECO:0000256" key="3">
    <source>
        <dbReference type="ARBA" id="ARBA00023163"/>
    </source>
</evidence>
<evidence type="ECO:0000313" key="7">
    <source>
        <dbReference type="Proteomes" id="UP000278327"/>
    </source>
</evidence>
<feature type="domain" description="HTH luxR-type" evidence="5">
    <location>
        <begin position="63"/>
        <end position="131"/>
    </location>
</feature>
<keyword evidence="2" id="KW-0238">DNA-binding</keyword>
<dbReference type="PRINTS" id="PR00038">
    <property type="entry name" value="HTHLUXR"/>
</dbReference>
<dbReference type="Pfam" id="PF00196">
    <property type="entry name" value="GerE"/>
    <property type="match status" value="1"/>
</dbReference>
<dbReference type="CDD" id="cd06170">
    <property type="entry name" value="LuxR_C_like"/>
    <property type="match status" value="1"/>
</dbReference>
<gene>
    <name evidence="6" type="ORF">DMP10_07380</name>
</gene>
<dbReference type="PANTHER" id="PTHR44688">
    <property type="entry name" value="DNA-BINDING TRANSCRIPTIONAL ACTIVATOR DEVR_DOSR"/>
    <property type="match status" value="1"/>
</dbReference>
<organism evidence="6 7">
    <name type="scientific">Adlercreutzia equolifaciens subsp. celatus DSM 18785</name>
    <dbReference type="NCBI Taxonomy" id="1121021"/>
    <lineage>
        <taxon>Bacteria</taxon>
        <taxon>Bacillati</taxon>
        <taxon>Actinomycetota</taxon>
        <taxon>Coriobacteriia</taxon>
        <taxon>Eggerthellales</taxon>
        <taxon>Eggerthellaceae</taxon>
        <taxon>Adlercreutzia</taxon>
    </lineage>
</organism>
<evidence type="ECO:0000313" key="6">
    <source>
        <dbReference type="EMBL" id="RNL37649.1"/>
    </source>
</evidence>
<feature type="region of interest" description="Disordered" evidence="4">
    <location>
        <begin position="30"/>
        <end position="51"/>
    </location>
</feature>
<dbReference type="EMBL" id="QICA01000011">
    <property type="protein sequence ID" value="RNL37649.1"/>
    <property type="molecule type" value="Genomic_DNA"/>
</dbReference>
<dbReference type="PANTHER" id="PTHR44688:SF16">
    <property type="entry name" value="DNA-BINDING TRANSCRIPTIONAL ACTIVATOR DEVR_DOSR"/>
    <property type="match status" value="1"/>
</dbReference>
<dbReference type="AlphaFoldDB" id="A0A3N0ASY4"/>
<dbReference type="InterPro" id="IPR036388">
    <property type="entry name" value="WH-like_DNA-bd_sf"/>
</dbReference>
<sequence length="134" mass="14450">MVEDDLSGAAQRPAVLKQGLSSIVYGVETAETTSGETTEDATLSDAARESDADEGVPAEIAAYCQDLAIEYGLTPREAETLALVALGRSAKYISEELTVSYNTTRTHVRHIYEKLNIHSKQELIDLVLFGSGVM</sequence>
<dbReference type="InterPro" id="IPR016032">
    <property type="entry name" value="Sig_transdc_resp-reg_C-effctor"/>
</dbReference>
<comment type="caution">
    <text evidence="6">The sequence shown here is derived from an EMBL/GenBank/DDBJ whole genome shotgun (WGS) entry which is preliminary data.</text>
</comment>
<reference evidence="6 7" key="1">
    <citation type="journal article" date="2019" name="Microbiol. Resour. Announc.">
        <title>Draft Genome Sequences of Type Strains of Gordonibacter faecihominis, Paraeggerthella hongkongensis, Parvibacter caecicola,Slackia equolifaciens, Slackia faecicanis, and Slackia isoflavoniconvertens.</title>
        <authorList>
            <person name="Danylec N."/>
            <person name="Stoll D.A."/>
            <person name="Dotsch A."/>
            <person name="Huch M."/>
        </authorList>
    </citation>
    <scope>NUCLEOTIDE SEQUENCE [LARGE SCALE GENOMIC DNA]</scope>
    <source>
        <strain evidence="6 7">DSM 18785</strain>
    </source>
</reference>
<dbReference type="InterPro" id="IPR000792">
    <property type="entry name" value="Tscrpt_reg_LuxR_C"/>
</dbReference>
<evidence type="ECO:0000256" key="4">
    <source>
        <dbReference type="SAM" id="MobiDB-lite"/>
    </source>
</evidence>
<evidence type="ECO:0000259" key="5">
    <source>
        <dbReference type="PROSITE" id="PS50043"/>
    </source>
</evidence>
<keyword evidence="3" id="KW-0804">Transcription</keyword>
<dbReference type="SUPFAM" id="SSF46894">
    <property type="entry name" value="C-terminal effector domain of the bipartite response regulators"/>
    <property type="match status" value="1"/>
</dbReference>
<proteinExistence type="predicted"/>
<keyword evidence="7" id="KW-1185">Reference proteome</keyword>
<dbReference type="GO" id="GO:0003677">
    <property type="term" value="F:DNA binding"/>
    <property type="evidence" value="ECO:0007669"/>
    <property type="project" value="UniProtKB-KW"/>
</dbReference>
<dbReference type="PROSITE" id="PS50043">
    <property type="entry name" value="HTH_LUXR_2"/>
    <property type="match status" value="1"/>
</dbReference>
<evidence type="ECO:0000256" key="2">
    <source>
        <dbReference type="ARBA" id="ARBA00023125"/>
    </source>
</evidence>
<dbReference type="GO" id="GO:0006355">
    <property type="term" value="P:regulation of DNA-templated transcription"/>
    <property type="evidence" value="ECO:0007669"/>
    <property type="project" value="InterPro"/>
</dbReference>
<evidence type="ECO:0000256" key="1">
    <source>
        <dbReference type="ARBA" id="ARBA00023015"/>
    </source>
</evidence>
<dbReference type="Gene3D" id="1.10.10.10">
    <property type="entry name" value="Winged helix-like DNA-binding domain superfamily/Winged helix DNA-binding domain"/>
    <property type="match status" value="1"/>
</dbReference>
<dbReference type="SMART" id="SM00421">
    <property type="entry name" value="HTH_LUXR"/>
    <property type="match status" value="1"/>
</dbReference>
<keyword evidence="1" id="KW-0805">Transcription regulation</keyword>
<protein>
    <recommendedName>
        <fullName evidence="5">HTH luxR-type domain-containing protein</fullName>
    </recommendedName>
</protein>
<accession>A0A3N0ASY4</accession>